<dbReference type="AlphaFoldDB" id="K9UR66"/>
<sequence length="266" mass="27500">MKNILSIGSIAVTSLALNLIPVGQAQAVTLQNGGFIPSGISQSAYLGNTPTNGRTVVTIPGWTFAPAPPNSGNNGYNFIVPDGTAFKTNMAALGNAPYGGLSLYGGSSQTVNSVDGSGWFIAADGAFEEGSISQQLNDLTPGNRYDVNFWQAAGQQSGFEGDTTDRWRVSLDGVSQLSALIELPSKANVTPWQRQTLTFTATSSSQVLSFLAVGTPTGLPPFSLLSGVSVTAAVPEPLTIVGTLVGLGFGAGLRSKLTKKKLAENE</sequence>
<dbReference type="HOGENOM" id="CLU_1080224_0_0_3"/>
<protein>
    <submittedName>
        <fullName evidence="2">PEP-CTERM putative exosortase interaction domain-containing protein</fullName>
    </submittedName>
</protein>
<keyword evidence="1" id="KW-0732">Signal</keyword>
<dbReference type="InterPro" id="IPR013424">
    <property type="entry name" value="Ice-binding_C"/>
</dbReference>
<dbReference type="PATRIC" id="fig|1173020.3.peg.6785"/>
<name>K9UR66_CHAP6</name>
<accession>K9UR66</accession>
<dbReference type="NCBIfam" id="TIGR04155">
    <property type="entry name" value="cyano_PEP"/>
    <property type="match status" value="1"/>
</dbReference>
<dbReference type="RefSeq" id="WP_015162819.1">
    <property type="nucleotide sequence ID" value="NC_019697.1"/>
</dbReference>
<dbReference type="OrthoDB" id="190870at2"/>
<dbReference type="Proteomes" id="UP000010366">
    <property type="component" value="Chromosome"/>
</dbReference>
<evidence type="ECO:0000313" key="2">
    <source>
        <dbReference type="EMBL" id="AFY96744.1"/>
    </source>
</evidence>
<reference evidence="2 3" key="1">
    <citation type="submission" date="2012-05" db="EMBL/GenBank/DDBJ databases">
        <title>Finished chromosome of genome of Chamaesiphon sp. PCC 6605.</title>
        <authorList>
            <consortium name="US DOE Joint Genome Institute"/>
            <person name="Gugger M."/>
            <person name="Coursin T."/>
            <person name="Rippka R."/>
            <person name="Tandeau De Marsac N."/>
            <person name="Huntemann M."/>
            <person name="Wei C.-L."/>
            <person name="Han J."/>
            <person name="Detter J.C."/>
            <person name="Han C."/>
            <person name="Tapia R."/>
            <person name="Chen A."/>
            <person name="Kyrpides N."/>
            <person name="Mavromatis K."/>
            <person name="Markowitz V."/>
            <person name="Szeto E."/>
            <person name="Ivanova N."/>
            <person name="Pagani I."/>
            <person name="Pati A."/>
            <person name="Goodwin L."/>
            <person name="Nordberg H.P."/>
            <person name="Cantor M.N."/>
            <person name="Hua S.X."/>
            <person name="Woyke T."/>
            <person name="Kerfeld C.A."/>
        </authorList>
    </citation>
    <scope>NUCLEOTIDE SEQUENCE [LARGE SCALE GENOMIC DNA]</scope>
    <source>
        <strain evidence="3">ATCC 27169 / PCC 6605</strain>
    </source>
</reference>
<evidence type="ECO:0000313" key="3">
    <source>
        <dbReference type="Proteomes" id="UP000010366"/>
    </source>
</evidence>
<feature type="signal peptide" evidence="1">
    <location>
        <begin position="1"/>
        <end position="27"/>
    </location>
</feature>
<dbReference type="InterPro" id="IPR026374">
    <property type="entry name" value="Cyano_PEP"/>
</dbReference>
<evidence type="ECO:0000256" key="1">
    <source>
        <dbReference type="SAM" id="SignalP"/>
    </source>
</evidence>
<dbReference type="EMBL" id="CP003600">
    <property type="protein sequence ID" value="AFY96744.1"/>
    <property type="molecule type" value="Genomic_DNA"/>
</dbReference>
<gene>
    <name evidence="2" type="ORF">Cha6605_5896</name>
</gene>
<feature type="chain" id="PRO_5003936668" evidence="1">
    <location>
        <begin position="28"/>
        <end position="266"/>
    </location>
</feature>
<dbReference type="KEGG" id="cmp:Cha6605_5896"/>
<keyword evidence="3" id="KW-1185">Reference proteome</keyword>
<dbReference type="NCBIfam" id="TIGR02595">
    <property type="entry name" value="PEP_CTERM"/>
    <property type="match status" value="1"/>
</dbReference>
<organism evidence="2 3">
    <name type="scientific">Chamaesiphon minutus (strain ATCC 27169 / PCC 6605)</name>
    <dbReference type="NCBI Taxonomy" id="1173020"/>
    <lineage>
        <taxon>Bacteria</taxon>
        <taxon>Bacillati</taxon>
        <taxon>Cyanobacteriota</taxon>
        <taxon>Cyanophyceae</taxon>
        <taxon>Gomontiellales</taxon>
        <taxon>Chamaesiphonaceae</taxon>
        <taxon>Chamaesiphon</taxon>
    </lineage>
</organism>
<proteinExistence type="predicted"/>
<dbReference type="eggNOG" id="ENOG50333ME">
    <property type="taxonomic scope" value="Bacteria"/>
</dbReference>